<evidence type="ECO:0000313" key="2">
    <source>
        <dbReference type="EMBL" id="MFC3153713.1"/>
    </source>
</evidence>
<dbReference type="InterPro" id="IPR007384">
    <property type="entry name" value="UCP006257"/>
</dbReference>
<dbReference type="PANTHER" id="PTHR39586">
    <property type="entry name" value="CYTOPLASMIC PROTEIN-RELATED"/>
    <property type="match status" value="1"/>
</dbReference>
<accession>A0ABV7HM85</accession>
<reference evidence="3" key="1">
    <citation type="journal article" date="2019" name="Int. J. Syst. Evol. Microbiol.">
        <title>The Global Catalogue of Microorganisms (GCM) 10K type strain sequencing project: providing services to taxonomists for standard genome sequencing and annotation.</title>
        <authorList>
            <consortium name="The Broad Institute Genomics Platform"/>
            <consortium name="The Broad Institute Genome Sequencing Center for Infectious Disease"/>
            <person name="Wu L."/>
            <person name="Ma J."/>
        </authorList>
    </citation>
    <scope>NUCLEOTIDE SEQUENCE [LARGE SCALE GENOMIC DNA]</scope>
    <source>
        <strain evidence="3">KCTC 52141</strain>
    </source>
</reference>
<dbReference type="Proteomes" id="UP001595548">
    <property type="component" value="Unassembled WGS sequence"/>
</dbReference>
<proteinExistence type="predicted"/>
<dbReference type="PANTHER" id="PTHR39586:SF1">
    <property type="entry name" value="CYTOPLASMIC PROTEIN"/>
    <property type="match status" value="1"/>
</dbReference>
<gene>
    <name evidence="2" type="ORF">ACFOEB_00730</name>
</gene>
<dbReference type="RefSeq" id="WP_382413613.1">
    <property type="nucleotide sequence ID" value="NZ_AP031500.1"/>
</dbReference>
<comment type="caution">
    <text evidence="2">The sequence shown here is derived from an EMBL/GenBank/DDBJ whole genome shotgun (WGS) entry which is preliminary data.</text>
</comment>
<organism evidence="2 3">
    <name type="scientific">Gilvimarinus japonicus</name>
    <dbReference type="NCBI Taxonomy" id="1796469"/>
    <lineage>
        <taxon>Bacteria</taxon>
        <taxon>Pseudomonadati</taxon>
        <taxon>Pseudomonadota</taxon>
        <taxon>Gammaproteobacteria</taxon>
        <taxon>Cellvibrionales</taxon>
        <taxon>Cellvibrionaceae</taxon>
        <taxon>Gilvimarinus</taxon>
    </lineage>
</organism>
<evidence type="ECO:0000259" key="1">
    <source>
        <dbReference type="Pfam" id="PF04287"/>
    </source>
</evidence>
<protein>
    <submittedName>
        <fullName evidence="2">YqcC family protein</fullName>
    </submittedName>
</protein>
<dbReference type="InterPro" id="IPR023376">
    <property type="entry name" value="YqcC-like_dom"/>
</dbReference>
<sequence>MSDKHIAVADILIDLEAALRELNLWHSESPSAEALASTAPFAVDTLTFTQWLQFMFLPQMQELVKHRGPLPANCAIAPMAEEYFRPQVIDGAAVVLQLRRVDTLLS</sequence>
<evidence type="ECO:0000313" key="3">
    <source>
        <dbReference type="Proteomes" id="UP001595548"/>
    </source>
</evidence>
<dbReference type="PIRSF" id="PIRSF006257">
    <property type="entry name" value="UCP006257"/>
    <property type="match status" value="1"/>
</dbReference>
<keyword evidence="3" id="KW-1185">Reference proteome</keyword>
<dbReference type="Pfam" id="PF04287">
    <property type="entry name" value="DUF446"/>
    <property type="match status" value="1"/>
</dbReference>
<dbReference type="SUPFAM" id="SSF158452">
    <property type="entry name" value="YqcC-like"/>
    <property type="match status" value="1"/>
</dbReference>
<dbReference type="Gene3D" id="1.20.1440.40">
    <property type="entry name" value="YqcC-like"/>
    <property type="match status" value="1"/>
</dbReference>
<dbReference type="EMBL" id="JBHRTL010000001">
    <property type="protein sequence ID" value="MFC3153713.1"/>
    <property type="molecule type" value="Genomic_DNA"/>
</dbReference>
<name>A0ABV7HM85_9GAMM</name>
<dbReference type="InterPro" id="IPR036814">
    <property type="entry name" value="YqcC-like_sf"/>
</dbReference>
<feature type="domain" description="YqcC-like" evidence="1">
    <location>
        <begin position="8"/>
        <end position="104"/>
    </location>
</feature>